<comment type="caution">
    <text evidence="2">The sequence shown here is derived from an EMBL/GenBank/DDBJ whole genome shotgun (WGS) entry which is preliminary data.</text>
</comment>
<accession>A0A3N0ABI2</accession>
<evidence type="ECO:0000256" key="1">
    <source>
        <dbReference type="SAM" id="SignalP"/>
    </source>
</evidence>
<dbReference type="RefSeq" id="WP_123184888.1">
    <property type="nucleotide sequence ID" value="NZ_CANPEU010000008.1"/>
</dbReference>
<dbReference type="Proteomes" id="UP000309454">
    <property type="component" value="Unassembled WGS sequence"/>
</dbReference>
<protein>
    <submittedName>
        <fullName evidence="2">Uncharacterized protein</fullName>
    </submittedName>
</protein>
<organism evidence="2 5">
    <name type="scientific">Parvibacter caecicola</name>
    <dbReference type="NCBI Taxonomy" id="747645"/>
    <lineage>
        <taxon>Bacteria</taxon>
        <taxon>Bacillati</taxon>
        <taxon>Actinomycetota</taxon>
        <taxon>Coriobacteriia</taxon>
        <taxon>Coriobacteriales</taxon>
        <taxon>Coriobacteriaceae</taxon>
        <taxon>Parvibacter</taxon>
    </lineage>
</organism>
<proteinExistence type="predicted"/>
<name>A0A3N0ABI2_9ACTN</name>
<feature type="signal peptide" evidence="1">
    <location>
        <begin position="1"/>
        <end position="31"/>
    </location>
</feature>
<evidence type="ECO:0000313" key="3">
    <source>
        <dbReference type="EMBL" id="TJW10806.1"/>
    </source>
</evidence>
<feature type="chain" id="PRO_5036086817" evidence="1">
    <location>
        <begin position="32"/>
        <end position="152"/>
    </location>
</feature>
<keyword evidence="4" id="KW-1185">Reference proteome</keyword>
<dbReference type="AlphaFoldDB" id="A0A3N0ABI2"/>
<gene>
    <name evidence="3" type="ORF">E5982_05920</name>
    <name evidence="2" type="ORF">FHR31_001158</name>
</gene>
<evidence type="ECO:0000313" key="5">
    <source>
        <dbReference type="Proteomes" id="UP000530850"/>
    </source>
</evidence>
<reference evidence="3 4" key="1">
    <citation type="submission" date="2019-04" db="EMBL/GenBank/DDBJ databases">
        <title>Microbes associate with the intestines of laboratory mice.</title>
        <authorList>
            <person name="Navarre W."/>
            <person name="Wong E."/>
            <person name="Huang K.C."/>
            <person name="Tropini C."/>
            <person name="Ng K."/>
            <person name="Yu B."/>
        </authorList>
    </citation>
    <scope>NUCLEOTIDE SEQUENCE [LARGE SCALE GENOMIC DNA]</scope>
    <source>
        <strain evidence="3 4">NM48_B13</strain>
    </source>
</reference>
<dbReference type="GeneID" id="93356189"/>
<dbReference type="EMBL" id="SSTM01000003">
    <property type="protein sequence ID" value="TJW10806.1"/>
    <property type="molecule type" value="Genomic_DNA"/>
</dbReference>
<evidence type="ECO:0000313" key="2">
    <source>
        <dbReference type="EMBL" id="MBB3171340.1"/>
    </source>
</evidence>
<reference evidence="2 5" key="2">
    <citation type="submission" date="2020-08" db="EMBL/GenBank/DDBJ databases">
        <title>Sequencing the genomes of 1000 actinobacteria strains.</title>
        <authorList>
            <person name="Klenk H.-P."/>
        </authorList>
    </citation>
    <scope>NUCLEOTIDE SEQUENCE [LARGE SCALE GENOMIC DNA]</scope>
    <source>
        <strain evidence="2 5">DSM 22242</strain>
    </source>
</reference>
<keyword evidence="1" id="KW-0732">Signal</keyword>
<dbReference type="Proteomes" id="UP000530850">
    <property type="component" value="Unassembled WGS sequence"/>
</dbReference>
<dbReference type="EMBL" id="JACHYA010000003">
    <property type="protein sequence ID" value="MBB3171340.1"/>
    <property type="molecule type" value="Genomic_DNA"/>
</dbReference>
<evidence type="ECO:0000313" key="4">
    <source>
        <dbReference type="Proteomes" id="UP000309454"/>
    </source>
</evidence>
<sequence length="152" mass="16802">MLKKKRIISIPATCTAAALSFLLVFSSVAYAAEYAGSWCFYRTTNTIAANTRAIISGTLDSPTVTQQARATHKTDINRLGLNAIIYNWNTGALLYSSGWQYNPSVIPAQEFWKVSRTCAKKAGPIYAKGMMRLWDGNTKYKEFYPTGSPKLG</sequence>